<dbReference type="Proteomes" id="UP000316208">
    <property type="component" value="Unassembled WGS sequence"/>
</dbReference>
<dbReference type="InterPro" id="IPR002921">
    <property type="entry name" value="Fungal_lipase-type"/>
</dbReference>
<dbReference type="InterPro" id="IPR029058">
    <property type="entry name" value="AB_hydrolase_fold"/>
</dbReference>
<evidence type="ECO:0000259" key="1">
    <source>
        <dbReference type="Pfam" id="PF01764"/>
    </source>
</evidence>
<protein>
    <recommendedName>
        <fullName evidence="1">Fungal lipase-type domain-containing protein</fullName>
    </recommendedName>
</protein>
<sequence length="425" mass="46541">MKRQENPMAQKTCISDEDYWKMSSSAYDKVPPGAYDGASGSWEVVEPKGTMLHDSESGFDAVVFRNKDTKQVVVGFRGTEGSSSLDRSLPDFKTDLNDVVLGKAKDLEERFSSRENIILSYLDPRKNMEQDIHDYKHNQFRQADVLVRQVKEEYPEYEVTLTGHSLGGGLAQYAGAKNSVGAVTYSAPSVTNLLPDKLAEKAKNGEFDDKIINYVHPSDSIGAGPLKEYDSHVGSTYYLGEDFKTANSEYKGIKGRIKRFIDTISGDKNFHSLDQYKFNKDGDIKNELINRATGEKLTISPRALLEGDSVLLAGMSLGGGLVQAALSAAMGGLGGGKLIALRPEELSSVARTLEQHVGQFHDQAGSAVGSITKLIHTSQSKRIVSIAENTTQELTQMTEWYATAVQELAGYIDRKASEFKAADLA</sequence>
<gene>
    <name evidence="2" type="ORF">C7Y44_17360</name>
</gene>
<accession>A0ABY3AMW3</accession>
<name>A0ABY3AMW3_PAEPP</name>
<evidence type="ECO:0000313" key="2">
    <source>
        <dbReference type="EMBL" id="TQR43892.1"/>
    </source>
</evidence>
<dbReference type="EMBL" id="SADY01000005">
    <property type="protein sequence ID" value="TQR43892.1"/>
    <property type="molecule type" value="Genomic_DNA"/>
</dbReference>
<organism evidence="2 3">
    <name type="scientific">Paenibacillus popilliae</name>
    <name type="common">Bacillus popilliae</name>
    <dbReference type="NCBI Taxonomy" id="78057"/>
    <lineage>
        <taxon>Bacteria</taxon>
        <taxon>Bacillati</taxon>
        <taxon>Bacillota</taxon>
        <taxon>Bacilli</taxon>
        <taxon>Bacillales</taxon>
        <taxon>Paenibacillaceae</taxon>
        <taxon>Paenibacillus</taxon>
    </lineage>
</organism>
<feature type="domain" description="Fungal lipase-type" evidence="1">
    <location>
        <begin position="73"/>
        <end position="221"/>
    </location>
</feature>
<keyword evidence="3" id="KW-1185">Reference proteome</keyword>
<comment type="caution">
    <text evidence="2">The sequence shown here is derived from an EMBL/GenBank/DDBJ whole genome shotgun (WGS) entry which is preliminary data.</text>
</comment>
<proteinExistence type="predicted"/>
<dbReference type="Gene3D" id="3.40.50.1820">
    <property type="entry name" value="alpha/beta hydrolase"/>
    <property type="match status" value="1"/>
</dbReference>
<dbReference type="SUPFAM" id="SSF53474">
    <property type="entry name" value="alpha/beta-Hydrolases"/>
    <property type="match status" value="1"/>
</dbReference>
<dbReference type="Pfam" id="PF01764">
    <property type="entry name" value="Lipase_3"/>
    <property type="match status" value="1"/>
</dbReference>
<evidence type="ECO:0000313" key="3">
    <source>
        <dbReference type="Proteomes" id="UP000316208"/>
    </source>
</evidence>
<reference evidence="2 3" key="1">
    <citation type="submission" date="2018-03" db="EMBL/GenBank/DDBJ databases">
        <title>Aerobic endospore-forming bacteria genome sequencing and assembly.</title>
        <authorList>
            <person name="Cavalcante D.A."/>
            <person name="Driks A."/>
            <person name="Putonti C."/>
            <person name="De-Souza M.T."/>
        </authorList>
    </citation>
    <scope>NUCLEOTIDE SEQUENCE [LARGE SCALE GENOMIC DNA]</scope>
    <source>
        <strain evidence="2 3">SDF0028</strain>
    </source>
</reference>